<dbReference type="PANTHER" id="PTHR23072:SF0">
    <property type="entry name" value="GPI ETHANOLAMINE PHOSPHATE TRANSFERASE 2"/>
    <property type="match status" value="1"/>
</dbReference>
<evidence type="ECO:0000313" key="2">
    <source>
        <dbReference type="WBParaSite" id="SMTH1_13190.1"/>
    </source>
</evidence>
<protein>
    <submittedName>
        <fullName evidence="2">Uncharacterized protein</fullName>
    </submittedName>
</protein>
<dbReference type="InterPro" id="IPR017850">
    <property type="entry name" value="Alkaline_phosphatase_core_sf"/>
</dbReference>
<dbReference type="WBParaSite" id="SMTH1_13190.1">
    <property type="protein sequence ID" value="SMTH1_13190.1"/>
    <property type="gene ID" value="SMTH1_13190"/>
</dbReference>
<dbReference type="InterPro" id="IPR039527">
    <property type="entry name" value="PIGG/GPI7"/>
</dbReference>
<dbReference type="SUPFAM" id="SSF53649">
    <property type="entry name" value="Alkaline phosphatase-like"/>
    <property type="match status" value="1"/>
</dbReference>
<proteinExistence type="predicted"/>
<dbReference type="GO" id="GO:0005789">
    <property type="term" value="C:endoplasmic reticulum membrane"/>
    <property type="evidence" value="ECO:0007669"/>
    <property type="project" value="TreeGrafter"/>
</dbReference>
<reference evidence="2" key="1">
    <citation type="submission" date="2023-11" db="UniProtKB">
        <authorList>
            <consortium name="WormBaseParasite"/>
        </authorList>
    </citation>
    <scope>IDENTIFICATION</scope>
</reference>
<dbReference type="GO" id="GO:0051267">
    <property type="term" value="F:CP2 mannose-ethanolamine phosphotransferase activity"/>
    <property type="evidence" value="ECO:0007669"/>
    <property type="project" value="TreeGrafter"/>
</dbReference>
<dbReference type="AlphaFoldDB" id="A0AA85AXH4"/>
<accession>A0AA85AXH4</accession>
<dbReference type="GO" id="GO:0006506">
    <property type="term" value="P:GPI anchor biosynthetic process"/>
    <property type="evidence" value="ECO:0007669"/>
    <property type="project" value="InterPro"/>
</dbReference>
<organism evidence="1 2">
    <name type="scientific">Schistosoma mattheei</name>
    <dbReference type="NCBI Taxonomy" id="31246"/>
    <lineage>
        <taxon>Eukaryota</taxon>
        <taxon>Metazoa</taxon>
        <taxon>Spiralia</taxon>
        <taxon>Lophotrochozoa</taxon>
        <taxon>Platyhelminthes</taxon>
        <taxon>Trematoda</taxon>
        <taxon>Digenea</taxon>
        <taxon>Strigeidida</taxon>
        <taxon>Schistosomatoidea</taxon>
        <taxon>Schistosomatidae</taxon>
        <taxon>Schistosoma</taxon>
    </lineage>
</organism>
<dbReference type="PANTHER" id="PTHR23072">
    <property type="entry name" value="PHOSPHATIDYLINOSITOL GLYCAN-RELATED"/>
    <property type="match status" value="1"/>
</dbReference>
<sequence length="131" mass="14964">MSGLLPNDPATKVDKIGDVEETYKIDKFVMIVVDALRSATCSASIVQPPTVTLPRIKAIVSGRNPKFVDILHNVNAETMVDDNWVTRLVNHQWKIQFYGDDTWIKLFPKSFQAYEGTNSFYVNDFYEVDEM</sequence>
<name>A0AA85AXH4_9TREM</name>
<dbReference type="Gene3D" id="3.40.720.10">
    <property type="entry name" value="Alkaline Phosphatase, subunit A"/>
    <property type="match status" value="1"/>
</dbReference>
<dbReference type="Proteomes" id="UP000050791">
    <property type="component" value="Unassembled WGS sequence"/>
</dbReference>
<evidence type="ECO:0000313" key="1">
    <source>
        <dbReference type="Proteomes" id="UP000050791"/>
    </source>
</evidence>